<dbReference type="GO" id="GO:0016491">
    <property type="term" value="F:oxidoreductase activity"/>
    <property type="evidence" value="ECO:0007669"/>
    <property type="project" value="TreeGrafter"/>
</dbReference>
<evidence type="ECO:0000256" key="6">
    <source>
        <dbReference type="ARBA" id="ARBA00022982"/>
    </source>
</evidence>
<keyword evidence="6" id="KW-0249">Electron transport</keyword>
<dbReference type="GO" id="GO:0030313">
    <property type="term" value="C:cell envelope"/>
    <property type="evidence" value="ECO:0007669"/>
    <property type="project" value="UniProtKB-SubCell"/>
</dbReference>
<evidence type="ECO:0000259" key="8">
    <source>
        <dbReference type="Pfam" id="PF14537"/>
    </source>
</evidence>
<accession>A0A3B1C090</accession>
<evidence type="ECO:0000256" key="2">
    <source>
        <dbReference type="ARBA" id="ARBA00022448"/>
    </source>
</evidence>
<dbReference type="InterPro" id="IPR051829">
    <property type="entry name" value="Multiheme_Cytochr_ET"/>
</dbReference>
<dbReference type="InterPro" id="IPR012286">
    <property type="entry name" value="Tetrahaem_cytochrome"/>
</dbReference>
<keyword evidence="3" id="KW-0349">Heme</keyword>
<organism evidence="9">
    <name type="scientific">hydrothermal vent metagenome</name>
    <dbReference type="NCBI Taxonomy" id="652676"/>
    <lineage>
        <taxon>unclassified sequences</taxon>
        <taxon>metagenomes</taxon>
        <taxon>ecological metagenomes</taxon>
    </lineage>
</organism>
<evidence type="ECO:0000313" key="9">
    <source>
        <dbReference type="EMBL" id="VAX17993.1"/>
    </source>
</evidence>
<proteinExistence type="predicted"/>
<gene>
    <name evidence="9" type="ORF">MNBD_NITROSPINAE04-140</name>
</gene>
<keyword evidence="4" id="KW-0479">Metal-binding</keyword>
<evidence type="ECO:0000256" key="7">
    <source>
        <dbReference type="ARBA" id="ARBA00023004"/>
    </source>
</evidence>
<reference evidence="9" key="1">
    <citation type="submission" date="2018-06" db="EMBL/GenBank/DDBJ databases">
        <authorList>
            <person name="Zhirakovskaya E."/>
        </authorList>
    </citation>
    <scope>NUCLEOTIDE SEQUENCE</scope>
</reference>
<dbReference type="Gene3D" id="3.90.10.10">
    <property type="entry name" value="Cytochrome C3"/>
    <property type="match status" value="1"/>
</dbReference>
<keyword evidence="5" id="KW-0732">Signal</keyword>
<feature type="domain" description="Tetrahaem cytochrome" evidence="8">
    <location>
        <begin position="118"/>
        <end position="187"/>
    </location>
</feature>
<dbReference type="InterPro" id="IPR036280">
    <property type="entry name" value="Multihaem_cyt_sf"/>
</dbReference>
<evidence type="ECO:0000256" key="1">
    <source>
        <dbReference type="ARBA" id="ARBA00004196"/>
    </source>
</evidence>
<dbReference type="EMBL" id="UOGA01000110">
    <property type="protein sequence ID" value="VAX17993.1"/>
    <property type="molecule type" value="Genomic_DNA"/>
</dbReference>
<dbReference type="GO" id="GO:0046872">
    <property type="term" value="F:metal ion binding"/>
    <property type="evidence" value="ECO:0007669"/>
    <property type="project" value="UniProtKB-KW"/>
</dbReference>
<dbReference type="Pfam" id="PF14537">
    <property type="entry name" value="Cytochrom_c3_2"/>
    <property type="match status" value="1"/>
</dbReference>
<protein>
    <recommendedName>
        <fullName evidence="8">Tetrahaem cytochrome domain-containing protein</fullName>
    </recommendedName>
</protein>
<sequence>MKHGFGRTIALAAPLLAVAMALAISLSYNAVKSPGFCVSCHLPSDSSKPLHQKKMEMMISDKPLSLAGVHYKSEKSALGCLECHHGANLSEKMGIFWFQIKNTFLYFIGNYEEPKTLTSPVSDKFCSSCHGGMRAKAVSPNYHSMMSHDGLKEITCVKCHTLHTPPAPGGGFLDKKKVLTACALCHKNPAQSEILQKSLGVRANKAH</sequence>
<keyword evidence="2" id="KW-0813">Transport</keyword>
<dbReference type="PANTHER" id="PTHR35038:SF8">
    <property type="entry name" value="C-TYPE POLYHEME CYTOCHROME OMCC"/>
    <property type="match status" value="1"/>
</dbReference>
<dbReference type="AlphaFoldDB" id="A0A3B1C090"/>
<name>A0A3B1C090_9ZZZZ</name>
<evidence type="ECO:0000256" key="3">
    <source>
        <dbReference type="ARBA" id="ARBA00022617"/>
    </source>
</evidence>
<comment type="subcellular location">
    <subcellularLocation>
        <location evidence="1">Cell envelope</location>
    </subcellularLocation>
</comment>
<keyword evidence="7" id="KW-0408">Iron</keyword>
<evidence type="ECO:0000256" key="4">
    <source>
        <dbReference type="ARBA" id="ARBA00022723"/>
    </source>
</evidence>
<dbReference type="SUPFAM" id="SSF48695">
    <property type="entry name" value="Multiheme cytochromes"/>
    <property type="match status" value="1"/>
</dbReference>
<evidence type="ECO:0000256" key="5">
    <source>
        <dbReference type="ARBA" id="ARBA00022729"/>
    </source>
</evidence>
<dbReference type="PANTHER" id="PTHR35038">
    <property type="entry name" value="DISSIMILATORY SULFITE REDUCTASE SIRA"/>
    <property type="match status" value="1"/>
</dbReference>